<dbReference type="STRING" id="160454.RV10_GL003014"/>
<evidence type="ECO:0000256" key="1">
    <source>
        <dbReference type="ARBA" id="ARBA00008023"/>
    </source>
</evidence>
<dbReference type="Proteomes" id="UP000013782">
    <property type="component" value="Unassembled WGS sequence"/>
</dbReference>
<evidence type="ECO:0000313" key="4">
    <source>
        <dbReference type="Proteomes" id="UP000013782"/>
    </source>
</evidence>
<sequence length="198" mass="22235">MLKIIIGTNNQGKLKEMQDSLSTDKVKLIPYTEIRNQKLDFIETGTSFKMNAVQKAQNFSLSLNEAVLVDDGGLVLAAFPQLLGVKTARFFKKGLDDHEKNQQLFDLMAKETDRRVSLFSTLAYAMPNGQTLIVEKSLTGELTVEEMGTEGYGFDRCFYLPTIGKTLAQLPLEERNNYSPRVRALREMVDQILSMGAD</sequence>
<reference evidence="3 4" key="1">
    <citation type="submission" date="2013-02" db="EMBL/GenBank/DDBJ databases">
        <title>The Genome Sequence of Enterococcus pallens BAA-351.</title>
        <authorList>
            <consortium name="The Broad Institute Genome Sequencing Platform"/>
            <consortium name="The Broad Institute Genome Sequencing Center for Infectious Disease"/>
            <person name="Earl A.M."/>
            <person name="Gilmore M.S."/>
            <person name="Lebreton F."/>
            <person name="Walker B."/>
            <person name="Young S.K."/>
            <person name="Zeng Q."/>
            <person name="Gargeya S."/>
            <person name="Fitzgerald M."/>
            <person name="Haas B."/>
            <person name="Abouelleil A."/>
            <person name="Alvarado L."/>
            <person name="Arachchi H.M."/>
            <person name="Berlin A.M."/>
            <person name="Chapman S.B."/>
            <person name="Dewar J."/>
            <person name="Goldberg J."/>
            <person name="Griggs A."/>
            <person name="Gujja S."/>
            <person name="Hansen M."/>
            <person name="Howarth C."/>
            <person name="Imamovic A."/>
            <person name="Larimer J."/>
            <person name="McCowan C."/>
            <person name="Murphy C."/>
            <person name="Neiman D."/>
            <person name="Pearson M."/>
            <person name="Priest M."/>
            <person name="Roberts A."/>
            <person name="Saif S."/>
            <person name="Shea T."/>
            <person name="Sisk P."/>
            <person name="Sykes S."/>
            <person name="Wortman J."/>
            <person name="Nusbaum C."/>
            <person name="Birren B."/>
        </authorList>
    </citation>
    <scope>NUCLEOTIDE SEQUENCE [LARGE SCALE GENOMIC DNA]</scope>
    <source>
        <strain evidence="3 4">ATCC BAA-351</strain>
    </source>
</reference>
<keyword evidence="4" id="KW-1185">Reference proteome</keyword>
<dbReference type="Gene3D" id="3.90.950.10">
    <property type="match status" value="1"/>
</dbReference>
<evidence type="ECO:0000256" key="2">
    <source>
        <dbReference type="ARBA" id="ARBA00022801"/>
    </source>
</evidence>
<dbReference type="GO" id="GO:0047429">
    <property type="term" value="F:nucleoside triphosphate diphosphatase activity"/>
    <property type="evidence" value="ECO:0007669"/>
    <property type="project" value="InterPro"/>
</dbReference>
<dbReference type="Pfam" id="PF01725">
    <property type="entry name" value="Ham1p_like"/>
    <property type="match status" value="1"/>
</dbReference>
<dbReference type="eggNOG" id="COG0127">
    <property type="taxonomic scope" value="Bacteria"/>
</dbReference>
<protein>
    <submittedName>
        <fullName evidence="3">RdgB/HAM1 family non-canonical purine NTP pyrophosphatase</fullName>
    </submittedName>
</protein>
<evidence type="ECO:0000313" key="3">
    <source>
        <dbReference type="EMBL" id="EOH87302.1"/>
    </source>
</evidence>
<proteinExistence type="inferred from homology"/>
<dbReference type="PANTHER" id="PTHR11067:SF9">
    <property type="entry name" value="INOSINE TRIPHOSPHATE PYROPHOSPHATASE"/>
    <property type="match status" value="1"/>
</dbReference>
<dbReference type="PANTHER" id="PTHR11067">
    <property type="entry name" value="INOSINE TRIPHOSPHATE PYROPHOSPHATASE/HAM1 PROTEIN"/>
    <property type="match status" value="1"/>
</dbReference>
<dbReference type="HOGENOM" id="CLU_082080_0_2_9"/>
<dbReference type="PATRIC" id="fig|1158607.3.peg.4870"/>
<dbReference type="InterPro" id="IPR002637">
    <property type="entry name" value="RdgB/HAM1"/>
</dbReference>
<dbReference type="RefSeq" id="WP_010759817.1">
    <property type="nucleotide sequence ID" value="NZ_ASWD01000003.1"/>
</dbReference>
<dbReference type="InterPro" id="IPR029001">
    <property type="entry name" value="ITPase-like_fam"/>
</dbReference>
<name>R2PRW1_9ENTE</name>
<keyword evidence="2" id="KW-0378">Hydrolase</keyword>
<dbReference type="EMBL" id="AJAQ01000047">
    <property type="protein sequence ID" value="EOH87302.1"/>
    <property type="molecule type" value="Genomic_DNA"/>
</dbReference>
<dbReference type="AlphaFoldDB" id="R2PRW1"/>
<comment type="similarity">
    <text evidence="1">Belongs to the HAM1 NTPase family.</text>
</comment>
<comment type="caution">
    <text evidence="3">The sequence shown here is derived from an EMBL/GenBank/DDBJ whole genome shotgun (WGS) entry which is preliminary data.</text>
</comment>
<accession>R2PRW1</accession>
<gene>
    <name evidence="3" type="ORF">UAU_04885</name>
</gene>
<dbReference type="GO" id="GO:0009143">
    <property type="term" value="P:nucleoside triphosphate catabolic process"/>
    <property type="evidence" value="ECO:0007669"/>
    <property type="project" value="InterPro"/>
</dbReference>
<dbReference type="SUPFAM" id="SSF52972">
    <property type="entry name" value="ITPase-like"/>
    <property type="match status" value="1"/>
</dbReference>
<dbReference type="GO" id="GO:0005829">
    <property type="term" value="C:cytosol"/>
    <property type="evidence" value="ECO:0007669"/>
    <property type="project" value="TreeGrafter"/>
</dbReference>
<organism evidence="3 4">
    <name type="scientific">Enterococcus pallens ATCC BAA-351</name>
    <dbReference type="NCBI Taxonomy" id="1158607"/>
    <lineage>
        <taxon>Bacteria</taxon>
        <taxon>Bacillati</taxon>
        <taxon>Bacillota</taxon>
        <taxon>Bacilli</taxon>
        <taxon>Lactobacillales</taxon>
        <taxon>Enterococcaceae</taxon>
        <taxon>Enterococcus</taxon>
    </lineage>
</organism>